<dbReference type="InterPro" id="IPR018170">
    <property type="entry name" value="Aldo/ket_reductase_CS"/>
</dbReference>
<dbReference type="EMBL" id="DVKS01000175">
    <property type="protein sequence ID" value="HIT42441.1"/>
    <property type="molecule type" value="Genomic_DNA"/>
</dbReference>
<evidence type="ECO:0000256" key="3">
    <source>
        <dbReference type="ARBA" id="ARBA00023002"/>
    </source>
</evidence>
<organism evidence="5 6">
    <name type="scientific">Candidatus Caccovicinus merdipullorum</name>
    <dbReference type="NCBI Taxonomy" id="2840724"/>
    <lineage>
        <taxon>Bacteria</taxon>
        <taxon>Bacillati</taxon>
        <taxon>Bacillota</taxon>
        <taxon>Clostridia</taxon>
        <taxon>Eubacteriales</taxon>
        <taxon>Candidatus Caccovicinus</taxon>
    </lineage>
</organism>
<feature type="domain" description="NADP-dependent oxidoreductase" evidence="4">
    <location>
        <begin position="23"/>
        <end position="112"/>
    </location>
</feature>
<evidence type="ECO:0000256" key="1">
    <source>
        <dbReference type="ARBA" id="ARBA00007905"/>
    </source>
</evidence>
<dbReference type="GO" id="GO:0016616">
    <property type="term" value="F:oxidoreductase activity, acting on the CH-OH group of donors, NAD or NADP as acceptor"/>
    <property type="evidence" value="ECO:0007669"/>
    <property type="project" value="UniProtKB-ARBA"/>
</dbReference>
<dbReference type="PRINTS" id="PR00069">
    <property type="entry name" value="ALDKETRDTASE"/>
</dbReference>
<keyword evidence="2" id="KW-0521">NADP</keyword>
<dbReference type="Pfam" id="PF00248">
    <property type="entry name" value="Aldo_ket_red"/>
    <property type="match status" value="1"/>
</dbReference>
<protein>
    <submittedName>
        <fullName evidence="5">Aldo/keto reductase</fullName>
    </submittedName>
</protein>
<proteinExistence type="inferred from homology"/>
<dbReference type="PROSITE" id="PS00798">
    <property type="entry name" value="ALDOKETO_REDUCTASE_1"/>
    <property type="match status" value="1"/>
</dbReference>
<evidence type="ECO:0000259" key="4">
    <source>
        <dbReference type="Pfam" id="PF00248"/>
    </source>
</evidence>
<dbReference type="SUPFAM" id="SSF51430">
    <property type="entry name" value="NAD(P)-linked oxidoreductase"/>
    <property type="match status" value="1"/>
</dbReference>
<dbReference type="PANTHER" id="PTHR43827:SF3">
    <property type="entry name" value="NADP-DEPENDENT OXIDOREDUCTASE DOMAIN-CONTAINING PROTEIN"/>
    <property type="match status" value="1"/>
</dbReference>
<dbReference type="Proteomes" id="UP000886860">
    <property type="component" value="Unassembled WGS sequence"/>
</dbReference>
<accession>A0A9D1GK98</accession>
<comment type="caution">
    <text evidence="5">The sequence shown here is derived from an EMBL/GenBank/DDBJ whole genome shotgun (WGS) entry which is preliminary data.</text>
</comment>
<dbReference type="PANTHER" id="PTHR43827">
    <property type="entry name" value="2,5-DIKETO-D-GLUCONIC ACID REDUCTASE"/>
    <property type="match status" value="1"/>
</dbReference>
<reference evidence="5" key="1">
    <citation type="submission" date="2020-10" db="EMBL/GenBank/DDBJ databases">
        <authorList>
            <person name="Gilroy R."/>
        </authorList>
    </citation>
    <scope>NUCLEOTIDE SEQUENCE</scope>
    <source>
        <strain evidence="5">CHK123-3438</strain>
    </source>
</reference>
<gene>
    <name evidence="5" type="ORF">IAB60_10195</name>
</gene>
<dbReference type="Gene3D" id="3.20.20.100">
    <property type="entry name" value="NADP-dependent oxidoreductase domain"/>
    <property type="match status" value="1"/>
</dbReference>
<reference evidence="5" key="2">
    <citation type="journal article" date="2021" name="PeerJ">
        <title>Extensive microbial diversity within the chicken gut microbiome revealed by metagenomics and culture.</title>
        <authorList>
            <person name="Gilroy R."/>
            <person name="Ravi A."/>
            <person name="Getino M."/>
            <person name="Pursley I."/>
            <person name="Horton D.L."/>
            <person name="Alikhan N.F."/>
            <person name="Baker D."/>
            <person name="Gharbi K."/>
            <person name="Hall N."/>
            <person name="Watson M."/>
            <person name="Adriaenssens E.M."/>
            <person name="Foster-Nyarko E."/>
            <person name="Jarju S."/>
            <person name="Secka A."/>
            <person name="Antonio M."/>
            <person name="Oren A."/>
            <person name="Chaudhuri R.R."/>
            <person name="La Ragione R."/>
            <person name="Hildebrand F."/>
            <person name="Pallen M.J."/>
        </authorList>
    </citation>
    <scope>NUCLEOTIDE SEQUENCE</scope>
    <source>
        <strain evidence="5">CHK123-3438</strain>
    </source>
</reference>
<sequence length="144" mass="16188">MDYITLNNGVQMPQEGYGVFQITDPDECRRCVTDALACGYRLIDTASAYMNEEGVGAAIKASGIPREEIFVTTKLWVQDASFDGAKRAVEASLKKLGLDYLDLYLIHHPDEAQFKKGLCLIRNTICRHGLSYCLALFIQNDFWI</sequence>
<comment type="similarity">
    <text evidence="1">Belongs to the aldo/keto reductase family.</text>
</comment>
<evidence type="ECO:0000313" key="6">
    <source>
        <dbReference type="Proteomes" id="UP000886860"/>
    </source>
</evidence>
<dbReference type="InterPro" id="IPR020471">
    <property type="entry name" value="AKR"/>
</dbReference>
<dbReference type="InterPro" id="IPR036812">
    <property type="entry name" value="NAD(P)_OxRdtase_dom_sf"/>
</dbReference>
<evidence type="ECO:0000256" key="2">
    <source>
        <dbReference type="ARBA" id="ARBA00022857"/>
    </source>
</evidence>
<name>A0A9D1GK98_9FIRM</name>
<evidence type="ECO:0000313" key="5">
    <source>
        <dbReference type="EMBL" id="HIT42441.1"/>
    </source>
</evidence>
<dbReference type="AlphaFoldDB" id="A0A9D1GK98"/>
<dbReference type="InterPro" id="IPR023210">
    <property type="entry name" value="NADP_OxRdtase_dom"/>
</dbReference>
<keyword evidence="3" id="KW-0560">Oxidoreductase</keyword>